<dbReference type="Proteomes" id="UP000037460">
    <property type="component" value="Unassembled WGS sequence"/>
</dbReference>
<feature type="domain" description="Aspartate/ornithine carbamoyltransferase carbamoyl-P binding" evidence="10">
    <location>
        <begin position="11"/>
        <end position="150"/>
    </location>
</feature>
<dbReference type="EMBL" id="JWZX01002623">
    <property type="protein sequence ID" value="KOO28082.1"/>
    <property type="molecule type" value="Genomic_DNA"/>
</dbReference>
<evidence type="ECO:0000256" key="8">
    <source>
        <dbReference type="RuleBase" id="RU003634"/>
    </source>
</evidence>
<dbReference type="GO" id="GO:0044205">
    <property type="term" value="P:'de novo' UMP biosynthetic process"/>
    <property type="evidence" value="ECO:0007669"/>
    <property type="project" value="UniProtKB-UniPathway"/>
</dbReference>
<evidence type="ECO:0000256" key="3">
    <source>
        <dbReference type="ARBA" id="ARBA00013008"/>
    </source>
</evidence>
<dbReference type="GO" id="GO:0006207">
    <property type="term" value="P:'de novo' pyrimidine nucleobase biosynthetic process"/>
    <property type="evidence" value="ECO:0007669"/>
    <property type="project" value="InterPro"/>
</dbReference>
<dbReference type="PANTHER" id="PTHR45753:SF6">
    <property type="entry name" value="ASPARTATE CARBAMOYLTRANSFERASE"/>
    <property type="match status" value="1"/>
</dbReference>
<dbReference type="InterPro" id="IPR006132">
    <property type="entry name" value="Asp/Orn_carbamoyltranf_P-bd"/>
</dbReference>
<dbReference type="PRINTS" id="PR00100">
    <property type="entry name" value="AOTCASE"/>
</dbReference>
<dbReference type="SUPFAM" id="SSF53671">
    <property type="entry name" value="Aspartate/ornithine carbamoyltransferase"/>
    <property type="match status" value="1"/>
</dbReference>
<keyword evidence="12" id="KW-1185">Reference proteome</keyword>
<dbReference type="GO" id="GO:0006520">
    <property type="term" value="P:amino acid metabolic process"/>
    <property type="evidence" value="ECO:0007669"/>
    <property type="project" value="InterPro"/>
</dbReference>
<evidence type="ECO:0000256" key="5">
    <source>
        <dbReference type="ARBA" id="ARBA00022975"/>
    </source>
</evidence>
<sequence length="329" mass="35169">MTSPSPLWTGKHVLSCDQFDEAMLHVLFETASAMKAMVATKRKSAILTGRVLANIFYEPSTRTMCSFDAAMKRLGGDVISVSESSSSAKKGETIEDTVRCLECYCDILVLRHPVKGTAAQAASAMKKPLINAGDGVGEHPTQALLDLFTVVSAHPRAKSTAEGLQLDSLTLTLLGDLKHGRTVHSIARLVTKLSRPPTLHLVSPALLSMPAEICDELSKANVPMQASDDFAAALPAADVLYVTRVQKERFATEAEYAAVAGSYVVNAAALAAGPAKPDMLIMHPLPRVDEISTDVDADPRATYFIEMENGMYVRMALLALVLGADLSAL</sequence>
<protein>
    <recommendedName>
        <fullName evidence="3">aspartate carbamoyltransferase</fullName>
        <ecNumber evidence="3">2.1.3.2</ecNumber>
    </recommendedName>
</protein>
<comment type="pathway">
    <text evidence="1">Pyrimidine metabolism; UMP biosynthesis via de novo pathway; (S)-dihydroorotate from bicarbonate: step 2/3.</text>
</comment>
<dbReference type="GO" id="GO:0016597">
    <property type="term" value="F:amino acid binding"/>
    <property type="evidence" value="ECO:0007669"/>
    <property type="project" value="InterPro"/>
</dbReference>
<keyword evidence="4 8" id="KW-0808">Transferase</keyword>
<comment type="catalytic activity">
    <reaction evidence="7">
        <text>carbamoyl phosphate + L-aspartate = N-carbamoyl-L-aspartate + phosphate + H(+)</text>
        <dbReference type="Rhea" id="RHEA:20013"/>
        <dbReference type="ChEBI" id="CHEBI:15378"/>
        <dbReference type="ChEBI" id="CHEBI:29991"/>
        <dbReference type="ChEBI" id="CHEBI:32814"/>
        <dbReference type="ChEBI" id="CHEBI:43474"/>
        <dbReference type="ChEBI" id="CHEBI:58228"/>
        <dbReference type="EC" id="2.1.3.2"/>
    </reaction>
</comment>
<dbReference type="HAMAP" id="MF_00001">
    <property type="entry name" value="Asp_carb_tr"/>
    <property type="match status" value="1"/>
</dbReference>
<evidence type="ECO:0000256" key="1">
    <source>
        <dbReference type="ARBA" id="ARBA00004852"/>
    </source>
</evidence>
<evidence type="ECO:0000313" key="11">
    <source>
        <dbReference type="EMBL" id="KOO28082.1"/>
    </source>
</evidence>
<name>A0A0M0JP61_9EUKA</name>
<dbReference type="InterPro" id="IPR006130">
    <property type="entry name" value="Asp/Orn_carbamoylTrfase"/>
</dbReference>
<evidence type="ECO:0000259" key="10">
    <source>
        <dbReference type="Pfam" id="PF02729"/>
    </source>
</evidence>
<evidence type="ECO:0000313" key="12">
    <source>
        <dbReference type="Proteomes" id="UP000037460"/>
    </source>
</evidence>
<evidence type="ECO:0000256" key="4">
    <source>
        <dbReference type="ARBA" id="ARBA00022679"/>
    </source>
</evidence>
<accession>A0A0M0JP61</accession>
<dbReference type="EC" id="2.1.3.2" evidence="3"/>
<dbReference type="InterPro" id="IPR036901">
    <property type="entry name" value="Asp/Orn_carbamoylTrfase_sf"/>
</dbReference>
<dbReference type="FunFam" id="3.40.50.1370:FF:000002">
    <property type="entry name" value="Aspartate carbamoyltransferase 2"/>
    <property type="match status" value="1"/>
</dbReference>
<dbReference type="Pfam" id="PF02729">
    <property type="entry name" value="OTCace_N"/>
    <property type="match status" value="1"/>
</dbReference>
<dbReference type="NCBIfam" id="TIGR00670">
    <property type="entry name" value="asp_carb_tr"/>
    <property type="match status" value="1"/>
</dbReference>
<dbReference type="FunFam" id="3.40.50.1370:FF:000005">
    <property type="entry name" value="CAD protein-like isoform X1"/>
    <property type="match status" value="1"/>
</dbReference>
<comment type="similarity">
    <text evidence="2">Belongs to the aspartate/ornithine carbamoyltransferase superfamily. ATCase family.</text>
</comment>
<dbReference type="InterPro" id="IPR002082">
    <property type="entry name" value="Asp_carbamoyltransf"/>
</dbReference>
<dbReference type="PANTHER" id="PTHR45753">
    <property type="entry name" value="ORNITHINE CARBAMOYLTRANSFERASE, MITOCHONDRIAL"/>
    <property type="match status" value="1"/>
</dbReference>
<gene>
    <name evidence="11" type="ORF">Ctob_009297</name>
</gene>
<evidence type="ECO:0000256" key="2">
    <source>
        <dbReference type="ARBA" id="ARBA00008896"/>
    </source>
</evidence>
<organism evidence="11 12">
    <name type="scientific">Chrysochromulina tobinii</name>
    <dbReference type="NCBI Taxonomy" id="1460289"/>
    <lineage>
        <taxon>Eukaryota</taxon>
        <taxon>Haptista</taxon>
        <taxon>Haptophyta</taxon>
        <taxon>Prymnesiophyceae</taxon>
        <taxon>Prymnesiales</taxon>
        <taxon>Chrysochromulinaceae</taxon>
        <taxon>Chrysochromulina</taxon>
    </lineage>
</organism>
<keyword evidence="5" id="KW-0665">Pyrimidine biosynthesis</keyword>
<feature type="domain" description="Aspartate/ornithine carbamoyltransferase Asp/Orn-binding" evidence="9">
    <location>
        <begin position="169"/>
        <end position="320"/>
    </location>
</feature>
<dbReference type="GO" id="GO:0004070">
    <property type="term" value="F:aspartate carbamoyltransferase activity"/>
    <property type="evidence" value="ECO:0007669"/>
    <property type="project" value="UniProtKB-EC"/>
</dbReference>
<evidence type="ECO:0000259" key="9">
    <source>
        <dbReference type="Pfam" id="PF00185"/>
    </source>
</evidence>
<dbReference type="Pfam" id="PF00185">
    <property type="entry name" value="OTCace"/>
    <property type="match status" value="1"/>
</dbReference>
<dbReference type="NCBIfam" id="NF002032">
    <property type="entry name" value="PRK00856.1"/>
    <property type="match status" value="1"/>
</dbReference>
<reference evidence="12" key="1">
    <citation type="journal article" date="2015" name="PLoS Genet.">
        <title>Genome Sequence and Transcriptome Analyses of Chrysochromulina tobin: Metabolic Tools for Enhanced Algal Fitness in the Prominent Order Prymnesiales (Haptophyceae).</title>
        <authorList>
            <person name="Hovde B.T."/>
            <person name="Deodato C.R."/>
            <person name="Hunsperger H.M."/>
            <person name="Ryken S.A."/>
            <person name="Yost W."/>
            <person name="Jha R.K."/>
            <person name="Patterson J."/>
            <person name="Monnat R.J. Jr."/>
            <person name="Barlow S.B."/>
            <person name="Starkenburg S.R."/>
            <person name="Cattolico R.A."/>
        </authorList>
    </citation>
    <scope>NUCLEOTIDE SEQUENCE</scope>
    <source>
        <strain evidence="12">CCMP291</strain>
    </source>
</reference>
<dbReference type="AlphaFoldDB" id="A0A0M0JP61"/>
<dbReference type="PRINTS" id="PR00101">
    <property type="entry name" value="ATCASE"/>
</dbReference>
<proteinExistence type="inferred from homology"/>
<comment type="function">
    <text evidence="6">Catalyzes the condensation of carbamoyl phosphate and aspartate to form carbamoyl aspartate and inorganic phosphate, the committed step in the de novo pyrimidine nucleotide biosynthesis pathway.</text>
</comment>
<evidence type="ECO:0000256" key="6">
    <source>
        <dbReference type="ARBA" id="ARBA00043884"/>
    </source>
</evidence>
<evidence type="ECO:0000256" key="7">
    <source>
        <dbReference type="ARBA" id="ARBA00048859"/>
    </source>
</evidence>
<dbReference type="Gene3D" id="3.40.50.1370">
    <property type="entry name" value="Aspartate/ornithine carbamoyltransferase"/>
    <property type="match status" value="2"/>
</dbReference>
<dbReference type="InterPro" id="IPR006131">
    <property type="entry name" value="Asp_carbamoyltransf_Asp/Orn-bd"/>
</dbReference>
<comment type="caution">
    <text evidence="11">The sequence shown here is derived from an EMBL/GenBank/DDBJ whole genome shotgun (WGS) entry which is preliminary data.</text>
</comment>
<dbReference type="OrthoDB" id="1924069at2759"/>
<dbReference type="PROSITE" id="PS00097">
    <property type="entry name" value="CARBAMOYLTRANSFERASE"/>
    <property type="match status" value="1"/>
</dbReference>
<dbReference type="UniPathway" id="UPA00070">
    <property type="reaction ID" value="UER00116"/>
</dbReference>